<dbReference type="OrthoDB" id="2327888at2759"/>
<evidence type="ECO:0000313" key="5">
    <source>
        <dbReference type="Proteomes" id="UP000789739"/>
    </source>
</evidence>
<evidence type="ECO:0000256" key="1">
    <source>
        <dbReference type="SAM" id="MobiDB-lite"/>
    </source>
</evidence>
<feature type="compositionally biased region" description="Basic and acidic residues" evidence="1">
    <location>
        <begin position="907"/>
        <end position="920"/>
    </location>
</feature>
<proteinExistence type="predicted"/>
<keyword evidence="3" id="KW-0732">Signal</keyword>
<evidence type="ECO:0000256" key="3">
    <source>
        <dbReference type="SAM" id="SignalP"/>
    </source>
</evidence>
<feature type="signal peptide" evidence="3">
    <location>
        <begin position="1"/>
        <end position="32"/>
    </location>
</feature>
<organism evidence="4 5">
    <name type="scientific">Paraglomus brasilianum</name>
    <dbReference type="NCBI Taxonomy" id="144538"/>
    <lineage>
        <taxon>Eukaryota</taxon>
        <taxon>Fungi</taxon>
        <taxon>Fungi incertae sedis</taxon>
        <taxon>Mucoromycota</taxon>
        <taxon>Glomeromycotina</taxon>
        <taxon>Glomeromycetes</taxon>
        <taxon>Paraglomerales</taxon>
        <taxon>Paraglomeraceae</taxon>
        <taxon>Paraglomus</taxon>
    </lineage>
</organism>
<feature type="transmembrane region" description="Helical" evidence="2">
    <location>
        <begin position="742"/>
        <end position="764"/>
    </location>
</feature>
<feature type="chain" id="PRO_5040507473" evidence="3">
    <location>
        <begin position="33"/>
        <end position="920"/>
    </location>
</feature>
<feature type="transmembrane region" description="Helical" evidence="2">
    <location>
        <begin position="715"/>
        <end position="736"/>
    </location>
</feature>
<accession>A0A9N8WQQ0</accession>
<feature type="transmembrane region" description="Helical" evidence="2">
    <location>
        <begin position="785"/>
        <end position="804"/>
    </location>
</feature>
<dbReference type="AlphaFoldDB" id="A0A9N8WQQ0"/>
<name>A0A9N8WQQ0_9GLOM</name>
<feature type="region of interest" description="Disordered" evidence="1">
    <location>
        <begin position="897"/>
        <end position="920"/>
    </location>
</feature>
<evidence type="ECO:0000256" key="2">
    <source>
        <dbReference type="SAM" id="Phobius"/>
    </source>
</evidence>
<keyword evidence="5" id="KW-1185">Reference proteome</keyword>
<dbReference type="EMBL" id="CAJVPI010000152">
    <property type="protein sequence ID" value="CAG8490392.1"/>
    <property type="molecule type" value="Genomic_DNA"/>
</dbReference>
<feature type="transmembrane region" description="Helical" evidence="2">
    <location>
        <begin position="856"/>
        <end position="879"/>
    </location>
</feature>
<gene>
    <name evidence="4" type="ORF">PBRASI_LOCUS2073</name>
</gene>
<protein>
    <submittedName>
        <fullName evidence="4">1666_t:CDS:1</fullName>
    </submittedName>
</protein>
<feature type="transmembrane region" description="Helical" evidence="2">
    <location>
        <begin position="684"/>
        <end position="703"/>
    </location>
</feature>
<comment type="caution">
    <text evidence="4">The sequence shown here is derived from an EMBL/GenBank/DDBJ whole genome shotgun (WGS) entry which is preliminary data.</text>
</comment>
<keyword evidence="2" id="KW-1133">Transmembrane helix</keyword>
<dbReference type="Proteomes" id="UP000789739">
    <property type="component" value="Unassembled WGS sequence"/>
</dbReference>
<keyword evidence="2" id="KW-0812">Transmembrane</keyword>
<sequence length="920" mass="101873">MKSLQERRSFTFFSLLPLITLVILLILPYGYAQSYDNKFTYNESIEGLTVADATAEIDGTTLVRLQKAAGDPQCAFTKDIYLRIILPNNTVIASTPQLNMSSYNYCSNFTSTSRISMISLIEGWVYLTYLEDVGVAQFQQYGVPISYNGTVGEIKLLLNYDDGFPGSLYRSMIPEAGFLFAKVVREDRSIVWRRYSTVTEDGKIYALGNGTFAPNLRDGTQTFGSNIFRTIDGGYGCAFVVTNLNVQNTKTTTTSQWSLQVLFLHPDTNKVSKPSDIWTSPAGVSDVQLGNNACNIAYDGSGYVCVLLVSTGQTQALRQVNFYSTGASYDSFTLGFDPKDVAVADRISPLFYGGYMIVNLVDSTRRVAQNVIMLDPSGKVAKTIKLVSQVFIVNVYARNNTAWHWMNDSPQSWSIVSYYLPKFTTYGIDYQNPNVVTTSPTIGEEIPIRKTDVSITYNMQVKPNTGNVTIYATDGINKFLRQTYSPVYLQYWTIDAKNETVTLQVLNSTFNQPNMTYFVVLENGFVSSKDTEESILGIYAGKWSFHTSSVQPQDIYSPGATAIISLTSWGSSHFLGLSNADRSNFLSSLSNSLASIVPASPARLSISTKFQIDSKTGQDRVLLSLKVSSATSSSEMGVDSVLKDLDVLIRNKAITAASRIPETVLVDENYGVHVKPNLWDEYKLNILIAGATVFFIGLLYLLACRINPEAQNSAIFTLTLVLYDFAVDVAFIVSNGKDVPSLYVPSILILIVTIVYSMSMALYIMISENTRSYKFHIWTQSYSQVAAIFTVIAAADIEVLTVIGSKLCKSPFFSAPFSEQAHHMIFWASTGSFFLEDVPQFIVQVIYQNNTITYDIIPLLSLVSASVMLVINFITRVYYGITLVRAHKATSHFDSADESASVSGSMDTKEITDETHLSSR</sequence>
<keyword evidence="2" id="KW-0472">Membrane</keyword>
<evidence type="ECO:0000313" key="4">
    <source>
        <dbReference type="EMBL" id="CAG8490392.1"/>
    </source>
</evidence>
<reference evidence="4" key="1">
    <citation type="submission" date="2021-06" db="EMBL/GenBank/DDBJ databases">
        <authorList>
            <person name="Kallberg Y."/>
            <person name="Tangrot J."/>
            <person name="Rosling A."/>
        </authorList>
    </citation>
    <scope>NUCLEOTIDE SEQUENCE</scope>
    <source>
        <strain evidence="4">BR232B</strain>
    </source>
</reference>